<protein>
    <recommendedName>
        <fullName evidence="2">Protein-glutamine gamma-glutamyltransferase-like C-terminal domain-containing protein</fullName>
    </recommendedName>
</protein>
<feature type="transmembrane region" description="Helical" evidence="1">
    <location>
        <begin position="112"/>
        <end position="139"/>
    </location>
</feature>
<keyword evidence="1" id="KW-0472">Membrane</keyword>
<proteinExistence type="predicted"/>
<evidence type="ECO:0000313" key="3">
    <source>
        <dbReference type="EMBL" id="MCJ8502672.1"/>
    </source>
</evidence>
<reference evidence="3" key="1">
    <citation type="submission" date="2022-04" db="EMBL/GenBank/DDBJ databases">
        <title>Desulfatitalea alkaliphila sp. nov., a novel anaerobic sulfate-reducing bacterium isolated from terrestrial mud volcano, Taman Peninsula, Russia.</title>
        <authorList>
            <person name="Khomyakova M.A."/>
            <person name="Merkel A.Y."/>
            <person name="Slobodkin A.I."/>
        </authorList>
    </citation>
    <scope>NUCLEOTIDE SEQUENCE</scope>
    <source>
        <strain evidence="3">M08but</strain>
    </source>
</reference>
<feature type="transmembrane region" description="Helical" evidence="1">
    <location>
        <begin position="28"/>
        <end position="49"/>
    </location>
</feature>
<evidence type="ECO:0000259" key="2">
    <source>
        <dbReference type="Pfam" id="PF13559"/>
    </source>
</evidence>
<organism evidence="3 4">
    <name type="scientific">Desulfatitalea alkaliphila</name>
    <dbReference type="NCBI Taxonomy" id="2929485"/>
    <lineage>
        <taxon>Bacteria</taxon>
        <taxon>Pseudomonadati</taxon>
        <taxon>Thermodesulfobacteriota</taxon>
        <taxon>Desulfobacteria</taxon>
        <taxon>Desulfobacterales</taxon>
        <taxon>Desulfosarcinaceae</taxon>
        <taxon>Desulfatitalea</taxon>
    </lineage>
</organism>
<comment type="caution">
    <text evidence="3">The sequence shown here is derived from an EMBL/GenBank/DDBJ whole genome shotgun (WGS) entry which is preliminary data.</text>
</comment>
<dbReference type="Proteomes" id="UP001165427">
    <property type="component" value="Unassembled WGS sequence"/>
</dbReference>
<dbReference type="EMBL" id="JALJRB010000030">
    <property type="protein sequence ID" value="MCJ8502672.1"/>
    <property type="molecule type" value="Genomic_DNA"/>
</dbReference>
<evidence type="ECO:0000313" key="4">
    <source>
        <dbReference type="Proteomes" id="UP001165427"/>
    </source>
</evidence>
<feature type="transmembrane region" description="Helical" evidence="1">
    <location>
        <begin position="173"/>
        <end position="196"/>
    </location>
</feature>
<feature type="domain" description="Protein-glutamine gamma-glutamyltransferase-like C-terminal" evidence="2">
    <location>
        <begin position="468"/>
        <end position="536"/>
    </location>
</feature>
<dbReference type="InterPro" id="IPR025403">
    <property type="entry name" value="TgpA-like_C"/>
</dbReference>
<keyword evidence="1" id="KW-0812">Transmembrane</keyword>
<name>A0AA41R733_9BACT</name>
<feature type="transmembrane region" description="Helical" evidence="1">
    <location>
        <begin position="391"/>
        <end position="412"/>
    </location>
</feature>
<dbReference type="AlphaFoldDB" id="A0AA41R733"/>
<gene>
    <name evidence="3" type="ORF">MRX98_19005</name>
</gene>
<dbReference type="RefSeq" id="WP_246913815.1">
    <property type="nucleotide sequence ID" value="NZ_JALJRB010000030.1"/>
</dbReference>
<keyword evidence="1" id="KW-1133">Transmembrane helix</keyword>
<keyword evidence="4" id="KW-1185">Reference proteome</keyword>
<sequence length="551" mass="61480">MTTESDHGAPGAPALAENAVHLLRRKGAAALAAYYIGTLPFLLGLLFFWADMSRNPYADRYLAPAAGGLALLFIWMKVWQVRFCRRLWNALHGTVDAPWSRRRWRATALRQTALHAGGLVLLPIAALIVLPLAWVYAFFQNLTVLDGRDTLSLKQAVREARAQALAWPGQNHLLLTLFSVFGLIVCLNLMTGLMLLPYLAKWLLDIESPFTFGGLRAITNTTFLTTVCALTYACIDPLIKAAYTLRCFHSTARSSGADLRAAIKPYLKGAALLLVWGCLATIALPAPAQADTANATEGTGYASRLDDTIDRLLQDRRFAWRLPREKPPAETDNEATGWVARTLEWLTERIIGAVAAVDRWIEAVVDWLDRRFSQPTERLGGGRDWRPIIRLVFYLIGALLLLLLLMGLHRWWSSRRATQRRPVAAQVQPHVDIHDETLSAADLPGDRWLTLARDLMARDDPRAALRALFLAVLSQLGDAGRVALARFKSNREYRNELARRAQAEPELLACFSRCMTAFEKAWYGKHPVAENQLSAFIADQERIAALVRSDA</sequence>
<dbReference type="Pfam" id="PF13559">
    <property type="entry name" value="DUF4129"/>
    <property type="match status" value="1"/>
</dbReference>
<feature type="transmembrane region" description="Helical" evidence="1">
    <location>
        <begin position="61"/>
        <end position="79"/>
    </location>
</feature>
<accession>A0AA41R733</accession>
<evidence type="ECO:0000256" key="1">
    <source>
        <dbReference type="SAM" id="Phobius"/>
    </source>
</evidence>